<accession>A0A9D4CRM3</accession>
<comment type="similarity">
    <text evidence="1">Belongs to the IAP family.</text>
</comment>
<keyword evidence="3" id="KW-0862">Zinc</keyword>
<evidence type="ECO:0000256" key="4">
    <source>
        <dbReference type="PROSITE-ProRule" id="PRU00175"/>
    </source>
</evidence>
<keyword evidence="8" id="KW-1185">Reference proteome</keyword>
<keyword evidence="2 4" id="KW-0863">Zinc-finger</keyword>
<dbReference type="GO" id="GO:0008270">
    <property type="term" value="F:zinc ion binding"/>
    <property type="evidence" value="ECO:0007669"/>
    <property type="project" value="UniProtKB-KW"/>
</dbReference>
<feature type="domain" description="RING-type" evidence="6">
    <location>
        <begin position="342"/>
        <end position="377"/>
    </location>
</feature>
<dbReference type="SUPFAM" id="SSF57924">
    <property type="entry name" value="Inhibitor of apoptosis (IAP) repeat"/>
    <property type="match status" value="2"/>
</dbReference>
<evidence type="ECO:0000313" key="7">
    <source>
        <dbReference type="EMBL" id="KAH3729367.1"/>
    </source>
</evidence>
<dbReference type="AlphaFoldDB" id="A0A9D4CRM3"/>
<dbReference type="PANTHER" id="PTHR10044:SF139">
    <property type="entry name" value="DEATH-ASSOCIATED INHIBITOR OF APOPTOSIS 2"/>
    <property type="match status" value="1"/>
</dbReference>
<evidence type="ECO:0000313" key="8">
    <source>
        <dbReference type="Proteomes" id="UP000828390"/>
    </source>
</evidence>
<name>A0A9D4CRM3_DREPO</name>
<gene>
    <name evidence="7" type="ORF">DPMN_055335</name>
</gene>
<feature type="domain" description="RING-type" evidence="6">
    <location>
        <begin position="408"/>
        <end position="443"/>
    </location>
</feature>
<dbReference type="InterPro" id="IPR050784">
    <property type="entry name" value="IAP"/>
</dbReference>
<evidence type="ECO:0000256" key="5">
    <source>
        <dbReference type="SAM" id="MobiDB-lite"/>
    </source>
</evidence>
<dbReference type="InterPro" id="IPR001841">
    <property type="entry name" value="Znf_RING"/>
</dbReference>
<evidence type="ECO:0000259" key="6">
    <source>
        <dbReference type="PROSITE" id="PS50089"/>
    </source>
</evidence>
<dbReference type="InterPro" id="IPR013083">
    <property type="entry name" value="Znf_RING/FYVE/PHD"/>
</dbReference>
<comment type="caution">
    <text evidence="7">The sequence shown here is derived from an EMBL/GenBank/DDBJ whole genome shotgun (WGS) entry which is preliminary data.</text>
</comment>
<dbReference type="EMBL" id="JAIWYP010000012">
    <property type="protein sequence ID" value="KAH3729367.1"/>
    <property type="molecule type" value="Genomic_DNA"/>
</dbReference>
<dbReference type="Pfam" id="PF00653">
    <property type="entry name" value="BIR"/>
    <property type="match status" value="2"/>
</dbReference>
<feature type="region of interest" description="Disordered" evidence="5">
    <location>
        <begin position="1"/>
        <end position="59"/>
    </location>
</feature>
<dbReference type="SMART" id="SM00184">
    <property type="entry name" value="RING"/>
    <property type="match status" value="2"/>
</dbReference>
<dbReference type="PROSITE" id="PS50089">
    <property type="entry name" value="ZF_RING_2"/>
    <property type="match status" value="2"/>
</dbReference>
<dbReference type="Pfam" id="PF13920">
    <property type="entry name" value="zf-C3HC4_3"/>
    <property type="match status" value="2"/>
</dbReference>
<dbReference type="Gene3D" id="1.10.1170.10">
    <property type="entry name" value="Inhibitor Of Apoptosis Protein (2mihbC-IAP-1), Chain A"/>
    <property type="match status" value="2"/>
</dbReference>
<reference evidence="7" key="1">
    <citation type="journal article" date="2019" name="bioRxiv">
        <title>The Genome of the Zebra Mussel, Dreissena polymorpha: A Resource for Invasive Species Research.</title>
        <authorList>
            <person name="McCartney M.A."/>
            <person name="Auch B."/>
            <person name="Kono T."/>
            <person name="Mallez S."/>
            <person name="Zhang Y."/>
            <person name="Obille A."/>
            <person name="Becker A."/>
            <person name="Abrahante J.E."/>
            <person name="Garbe J."/>
            <person name="Badalamenti J.P."/>
            <person name="Herman A."/>
            <person name="Mangelson H."/>
            <person name="Liachko I."/>
            <person name="Sullivan S."/>
            <person name="Sone E.D."/>
            <person name="Koren S."/>
            <person name="Silverstein K.A.T."/>
            <person name="Beckman K.B."/>
            <person name="Gohl D.M."/>
        </authorList>
    </citation>
    <scope>NUCLEOTIDE SEQUENCE</scope>
    <source>
        <strain evidence="7">Duluth1</strain>
        <tissue evidence="7">Whole animal</tissue>
    </source>
</reference>
<dbReference type="InterPro" id="IPR001370">
    <property type="entry name" value="BIR_rpt"/>
</dbReference>
<reference evidence="7" key="2">
    <citation type="submission" date="2020-11" db="EMBL/GenBank/DDBJ databases">
        <authorList>
            <person name="McCartney M.A."/>
            <person name="Auch B."/>
            <person name="Kono T."/>
            <person name="Mallez S."/>
            <person name="Becker A."/>
            <person name="Gohl D.M."/>
            <person name="Silverstein K.A.T."/>
            <person name="Koren S."/>
            <person name="Bechman K.B."/>
            <person name="Herman A."/>
            <person name="Abrahante J.E."/>
            <person name="Garbe J."/>
        </authorList>
    </citation>
    <scope>NUCLEOTIDE SEQUENCE</scope>
    <source>
        <strain evidence="7">Duluth1</strain>
        <tissue evidence="7">Whole animal</tissue>
    </source>
</reference>
<sequence>MSLVQCEETKYSSLEMENSKRKEDDLDDDLNARSANNKRARPDQSLDVSQEEDRVAEKTDTQMIEQAERALSDMVGAKLNRQTTNAAAIRPARYPYFSNESYRIQSYSKWPHKIPSREDCAKAGFFYTGQMDLIRCFQCGIGLKDISPEDDPLIEHFQHAKECLYLVAMFGEGGPNLKPPSSESYNSDALSELKSSQFRTFEARMKSFESSNFRCLKQPKQLAEAGLYFTGVGDVVRCFSCDGGLRNWEEHDDPWTEHCMWFPSCRFAREIKGDAFIERVQRRKKICGNATQLTDKSDQNDLDFLDNLDKLKDCEKDMCQIDREPKETIYEQNKRLRDIVKCCQCKDKDINALILQCGHHKLCMQCARGLQSCPFCKQHIEEIRETFRTVTPAFMKKENQSLKKQIYCSRCKTRESNALFLPCTHHLLCMLCGAEQKICPFCDQKIDNIIRTYRS</sequence>
<dbReference type="PANTHER" id="PTHR10044">
    <property type="entry name" value="INHIBITOR OF APOPTOSIS"/>
    <property type="match status" value="1"/>
</dbReference>
<dbReference type="Proteomes" id="UP000828390">
    <property type="component" value="Unassembled WGS sequence"/>
</dbReference>
<protein>
    <recommendedName>
        <fullName evidence="6">RING-type domain-containing protein</fullName>
    </recommendedName>
</protein>
<organism evidence="7 8">
    <name type="scientific">Dreissena polymorpha</name>
    <name type="common">Zebra mussel</name>
    <name type="synonym">Mytilus polymorpha</name>
    <dbReference type="NCBI Taxonomy" id="45954"/>
    <lineage>
        <taxon>Eukaryota</taxon>
        <taxon>Metazoa</taxon>
        <taxon>Spiralia</taxon>
        <taxon>Lophotrochozoa</taxon>
        <taxon>Mollusca</taxon>
        <taxon>Bivalvia</taxon>
        <taxon>Autobranchia</taxon>
        <taxon>Heteroconchia</taxon>
        <taxon>Euheterodonta</taxon>
        <taxon>Imparidentia</taxon>
        <taxon>Neoheterodontei</taxon>
        <taxon>Myida</taxon>
        <taxon>Dreissenoidea</taxon>
        <taxon>Dreissenidae</taxon>
        <taxon>Dreissena</taxon>
    </lineage>
</organism>
<dbReference type="GO" id="GO:0051726">
    <property type="term" value="P:regulation of cell cycle"/>
    <property type="evidence" value="ECO:0007669"/>
    <property type="project" value="TreeGrafter"/>
</dbReference>
<proteinExistence type="inferred from homology"/>
<dbReference type="GO" id="GO:0005634">
    <property type="term" value="C:nucleus"/>
    <property type="evidence" value="ECO:0007669"/>
    <property type="project" value="TreeGrafter"/>
</dbReference>
<dbReference type="CDD" id="cd00022">
    <property type="entry name" value="BIR"/>
    <property type="match status" value="2"/>
</dbReference>
<dbReference type="Gene3D" id="3.30.40.10">
    <property type="entry name" value="Zinc/RING finger domain, C3HC4 (zinc finger)"/>
    <property type="match status" value="2"/>
</dbReference>
<evidence type="ECO:0000256" key="1">
    <source>
        <dbReference type="ARBA" id="ARBA00006672"/>
    </source>
</evidence>
<dbReference type="SMART" id="SM00238">
    <property type="entry name" value="BIR"/>
    <property type="match status" value="2"/>
</dbReference>
<dbReference type="GO" id="GO:0005737">
    <property type="term" value="C:cytoplasm"/>
    <property type="evidence" value="ECO:0007669"/>
    <property type="project" value="TreeGrafter"/>
</dbReference>
<keyword evidence="2 4" id="KW-0479">Metal-binding</keyword>
<dbReference type="PROSITE" id="PS50143">
    <property type="entry name" value="BIR_REPEAT_2"/>
    <property type="match status" value="2"/>
</dbReference>
<evidence type="ECO:0000256" key="3">
    <source>
        <dbReference type="ARBA" id="ARBA00022833"/>
    </source>
</evidence>
<evidence type="ECO:0000256" key="2">
    <source>
        <dbReference type="ARBA" id="ARBA00022771"/>
    </source>
</evidence>